<organism evidence="1 2">
    <name type="scientific">Paracoccus pantotrophus</name>
    <name type="common">Thiosphaera pantotropha</name>
    <dbReference type="NCBI Taxonomy" id="82367"/>
    <lineage>
        <taxon>Bacteria</taxon>
        <taxon>Pseudomonadati</taxon>
        <taxon>Pseudomonadota</taxon>
        <taxon>Alphaproteobacteria</taxon>
        <taxon>Rhodobacterales</taxon>
        <taxon>Paracoccaceae</taxon>
        <taxon>Paracoccus</taxon>
    </lineage>
</organism>
<gene>
    <name evidence="1" type="ORF">HYQ43_01920</name>
</gene>
<proteinExistence type="predicted"/>
<name>A0A7H9BP43_PARPN</name>
<reference evidence="1 2" key="1">
    <citation type="submission" date="2020-07" db="EMBL/GenBank/DDBJ databases">
        <title>The complete genome of Paracoccus pantotrophus ACCC 10489.</title>
        <authorList>
            <person name="Si Y."/>
        </authorList>
    </citation>
    <scope>NUCLEOTIDE SEQUENCE [LARGE SCALE GENOMIC DNA]</scope>
    <source>
        <strain evidence="1 2">ACCC10489</strain>
    </source>
</reference>
<dbReference type="Proteomes" id="UP000509322">
    <property type="component" value="Chromosome 1"/>
</dbReference>
<dbReference type="AlphaFoldDB" id="A0A7H9BP43"/>
<dbReference type="EMBL" id="CP058689">
    <property type="protein sequence ID" value="QLH13084.1"/>
    <property type="molecule type" value="Genomic_DNA"/>
</dbReference>
<protein>
    <submittedName>
        <fullName evidence="1">Uncharacterized protein</fullName>
    </submittedName>
</protein>
<evidence type="ECO:0000313" key="1">
    <source>
        <dbReference type="EMBL" id="QLH13084.1"/>
    </source>
</evidence>
<accession>A0A7H9BP43</accession>
<dbReference type="RefSeq" id="WP_179921481.1">
    <property type="nucleotide sequence ID" value="NZ_CP058689.1"/>
</dbReference>
<sequence length="186" mass="20459">MGSQFSLRFLQGGLLSGAPQLAPVPVDDHVSVLLGQIAQGAFRVRAQRTQYPEKLFLFRPLPRAFATFISMVRRIRPTRDMIEVLRICPGYAGNDDGKNASGDSICHHVIPILDACAAFPRRSAWLHAGKGRARHRLRSICHDSAALKTPLRVWQHDRYHGHGVRIGAKLAENDGGGLIGKDDIPA</sequence>
<evidence type="ECO:0000313" key="2">
    <source>
        <dbReference type="Proteomes" id="UP000509322"/>
    </source>
</evidence>